<keyword evidence="3" id="KW-1185">Reference proteome</keyword>
<dbReference type="CDD" id="cd06260">
    <property type="entry name" value="DUF820-like"/>
    <property type="match status" value="1"/>
</dbReference>
<dbReference type="SUPFAM" id="SSF52980">
    <property type="entry name" value="Restriction endonuclease-like"/>
    <property type="match status" value="1"/>
</dbReference>
<sequence>MAGPLEERFRSVRDLLPEYRVETAHGRIVVNESGTWQHNTLVFQMVCRLIGPAVERGWEIWPNITVYLGQNADRYVPDLAVVPRRPRMRMEHAVYGDATVLLVDIVTAGSVYEDYHVKPGEYARGGVPLYLLVDPLECTVKLFGRPEGGKYGTEILVAGAEPLILPAPWEFAVETRELW</sequence>
<keyword evidence="2" id="KW-0540">Nuclease</keyword>
<dbReference type="Pfam" id="PF05685">
    <property type="entry name" value="Uma2"/>
    <property type="match status" value="1"/>
</dbReference>
<accession>A0A2T0ML03</accession>
<dbReference type="RefSeq" id="WP_106249309.1">
    <property type="nucleotide sequence ID" value="NZ_PVNG01000023.1"/>
</dbReference>
<dbReference type="PANTHER" id="PTHR35400:SF3">
    <property type="entry name" value="SLL1072 PROTEIN"/>
    <property type="match status" value="1"/>
</dbReference>
<dbReference type="InterPro" id="IPR012296">
    <property type="entry name" value="Nuclease_put_TT1808"/>
</dbReference>
<dbReference type="OrthoDB" id="4537149at2"/>
<reference evidence="2 3" key="1">
    <citation type="submission" date="2018-03" db="EMBL/GenBank/DDBJ databases">
        <title>Genomic Encyclopedia of Type Strains, Phase III (KMG-III): the genomes of soil and plant-associated and newly described type strains.</title>
        <authorList>
            <person name="Whitman W."/>
        </authorList>
    </citation>
    <scope>NUCLEOTIDE SEQUENCE [LARGE SCALE GENOMIC DNA]</scope>
    <source>
        <strain evidence="2 3">CGMCC 4.7104</strain>
    </source>
</reference>
<dbReference type="InterPro" id="IPR008538">
    <property type="entry name" value="Uma2"/>
</dbReference>
<protein>
    <submittedName>
        <fullName evidence="2">Putative restriction endonuclease</fullName>
    </submittedName>
</protein>
<dbReference type="GO" id="GO:0004519">
    <property type="term" value="F:endonuclease activity"/>
    <property type="evidence" value="ECO:0007669"/>
    <property type="project" value="UniProtKB-KW"/>
</dbReference>
<keyword evidence="2" id="KW-0378">Hydrolase</keyword>
<organism evidence="2 3">
    <name type="scientific">Nonomuraea fuscirosea</name>
    <dbReference type="NCBI Taxonomy" id="1291556"/>
    <lineage>
        <taxon>Bacteria</taxon>
        <taxon>Bacillati</taxon>
        <taxon>Actinomycetota</taxon>
        <taxon>Actinomycetes</taxon>
        <taxon>Streptosporangiales</taxon>
        <taxon>Streptosporangiaceae</taxon>
        <taxon>Nonomuraea</taxon>
    </lineage>
</organism>
<dbReference type="PANTHER" id="PTHR35400">
    <property type="entry name" value="SLR1083 PROTEIN"/>
    <property type="match status" value="1"/>
</dbReference>
<proteinExistence type="predicted"/>
<evidence type="ECO:0000259" key="1">
    <source>
        <dbReference type="Pfam" id="PF05685"/>
    </source>
</evidence>
<evidence type="ECO:0000313" key="2">
    <source>
        <dbReference type="EMBL" id="PRX58360.1"/>
    </source>
</evidence>
<gene>
    <name evidence="2" type="ORF">B0I32_12383</name>
</gene>
<evidence type="ECO:0000313" key="3">
    <source>
        <dbReference type="Proteomes" id="UP000238312"/>
    </source>
</evidence>
<name>A0A2T0ML03_9ACTN</name>
<feature type="domain" description="Putative restriction endonuclease" evidence="1">
    <location>
        <begin position="17"/>
        <end position="166"/>
    </location>
</feature>
<dbReference type="Proteomes" id="UP000238312">
    <property type="component" value="Unassembled WGS sequence"/>
</dbReference>
<dbReference type="InterPro" id="IPR011335">
    <property type="entry name" value="Restrct_endonuc-II-like"/>
</dbReference>
<comment type="caution">
    <text evidence="2">The sequence shown here is derived from an EMBL/GenBank/DDBJ whole genome shotgun (WGS) entry which is preliminary data.</text>
</comment>
<keyword evidence="2" id="KW-0255">Endonuclease</keyword>
<dbReference type="Gene3D" id="3.90.1570.10">
    <property type="entry name" value="tt1808, chain A"/>
    <property type="match status" value="1"/>
</dbReference>
<dbReference type="AlphaFoldDB" id="A0A2T0ML03"/>
<dbReference type="EMBL" id="PVNG01000023">
    <property type="protein sequence ID" value="PRX58360.1"/>
    <property type="molecule type" value="Genomic_DNA"/>
</dbReference>